<proteinExistence type="predicted"/>
<dbReference type="InterPro" id="IPR014543">
    <property type="entry name" value="UCP028291"/>
</dbReference>
<organism evidence="1 2">
    <name type="scientific">Myceligenerans indicum</name>
    <dbReference type="NCBI Taxonomy" id="2593663"/>
    <lineage>
        <taxon>Bacteria</taxon>
        <taxon>Bacillati</taxon>
        <taxon>Actinomycetota</taxon>
        <taxon>Actinomycetes</taxon>
        <taxon>Micrococcales</taxon>
        <taxon>Promicromonosporaceae</taxon>
        <taxon>Myceligenerans</taxon>
    </lineage>
</organism>
<dbReference type="Pfam" id="PF09981">
    <property type="entry name" value="DUF2218"/>
    <property type="match status" value="1"/>
</dbReference>
<comment type="caution">
    <text evidence="1">The sequence shown here is derived from an EMBL/GenBank/DDBJ whole genome shotgun (WGS) entry which is preliminary data.</text>
</comment>
<protein>
    <submittedName>
        <fullName evidence="1">DUF2218 domain-containing protein</fullName>
    </submittedName>
</protein>
<accession>A0ABS1LS95</accession>
<gene>
    <name evidence="1" type="ORF">HGK34_19005</name>
</gene>
<sequence>MNDTHPTAHGVLQTGDGARYVKQLVSHLGRRSRVESTGEETVIHLTVGSCALRTTDRALHLHAVGDDAEGLATVQRVVGGHLERFAQRHGLRVVWS</sequence>
<evidence type="ECO:0000313" key="2">
    <source>
        <dbReference type="Proteomes" id="UP000675409"/>
    </source>
</evidence>
<dbReference type="RefSeq" id="WP_201850319.1">
    <property type="nucleotide sequence ID" value="NZ_JABBYC010000052.1"/>
</dbReference>
<name>A0ABS1LS95_9MICO</name>
<evidence type="ECO:0000313" key="1">
    <source>
        <dbReference type="EMBL" id="MBL0888347.1"/>
    </source>
</evidence>
<dbReference type="Proteomes" id="UP000675409">
    <property type="component" value="Unassembled WGS sequence"/>
</dbReference>
<dbReference type="EMBL" id="JABBYC010000052">
    <property type="protein sequence ID" value="MBL0888347.1"/>
    <property type="molecule type" value="Genomic_DNA"/>
</dbReference>
<reference evidence="1 2" key="1">
    <citation type="journal article" date="2021" name="Arch. Microbiol.">
        <title>Myceligenerans indicum sp. nov., an actinobacterium isolated from mangrove sediment of Sundarbans, India.</title>
        <authorList>
            <person name="Asha K."/>
            <person name="Bhadury P."/>
        </authorList>
    </citation>
    <scope>NUCLEOTIDE SEQUENCE [LARGE SCALE GENOMIC DNA]</scope>
    <source>
        <strain evidence="1 2">I2</strain>
    </source>
</reference>
<dbReference type="Gene3D" id="3.30.310.50">
    <property type="entry name" value="Alpha-D-phosphohexomutase, C-terminal domain"/>
    <property type="match status" value="1"/>
</dbReference>
<keyword evidence="2" id="KW-1185">Reference proteome</keyword>